<dbReference type="Proteomes" id="UP000886611">
    <property type="component" value="Unassembled WGS sequence"/>
</dbReference>
<reference evidence="3 4" key="1">
    <citation type="journal article" date="2021" name="Cell">
        <title>Tracing the genetic footprints of vertebrate landing in non-teleost ray-finned fishes.</title>
        <authorList>
            <person name="Bi X."/>
            <person name="Wang K."/>
            <person name="Yang L."/>
            <person name="Pan H."/>
            <person name="Jiang H."/>
            <person name="Wei Q."/>
            <person name="Fang M."/>
            <person name="Yu H."/>
            <person name="Zhu C."/>
            <person name="Cai Y."/>
            <person name="He Y."/>
            <person name="Gan X."/>
            <person name="Zeng H."/>
            <person name="Yu D."/>
            <person name="Zhu Y."/>
            <person name="Jiang H."/>
            <person name="Qiu Q."/>
            <person name="Yang H."/>
            <person name="Zhang Y.E."/>
            <person name="Wang W."/>
            <person name="Zhu M."/>
            <person name="He S."/>
            <person name="Zhang G."/>
        </authorList>
    </citation>
    <scope>NUCLEOTIDE SEQUENCE [LARGE SCALE GENOMIC DNA]</scope>
    <source>
        <strain evidence="3">Bchr_013</strain>
    </source>
</reference>
<feature type="region of interest" description="Disordered" evidence="2">
    <location>
        <begin position="82"/>
        <end position="112"/>
    </location>
</feature>
<organism evidence="3 4">
    <name type="scientific">Polypterus senegalus</name>
    <name type="common">Senegal bichir</name>
    <dbReference type="NCBI Taxonomy" id="55291"/>
    <lineage>
        <taxon>Eukaryota</taxon>
        <taxon>Metazoa</taxon>
        <taxon>Chordata</taxon>
        <taxon>Craniata</taxon>
        <taxon>Vertebrata</taxon>
        <taxon>Euteleostomi</taxon>
        <taxon>Actinopterygii</taxon>
        <taxon>Polypteriformes</taxon>
        <taxon>Polypteridae</taxon>
        <taxon>Polypterus</taxon>
    </lineage>
</organism>
<feature type="non-terminal residue" evidence="3">
    <location>
        <position position="1522"/>
    </location>
</feature>
<keyword evidence="1" id="KW-0175">Coiled coil</keyword>
<sequence length="1522" mass="170734">MTDLADLGAFRCSNCSMTFRSLSLLDKHREKFCIGSDIGDPTVLKLRLGESWNEKGRRRDEWSWRERKRTTTPDFITLRQQRDRLARRDPQLPEAANEKLRGPQQDSHGHDVLASESRALRRLTDEVELTHSLNREWELKEQVREMVDTHEQHLVEIQARNQELEQKRDEIRRRLSELASRDSAAAHIERVLLELRAQEERNQQALDDLRQQIEALQAEATTKADHVAPTSSHPSNPMERKDLHVSFNMMPTAIRDGTLSSEISALRLVYLQSGGNDPLILAQMHELQAEAQGLERSTQKAEYKEKKRRSQPHPRGIDSELLAVQMENERLEDELLRLHLQREKRKAKEESSGLDIQDLQREHMWQMASLQTEIEKLKQDMERTKSLKEKAAPPPPPPPPLPPPPALYPALPGVHKPADRMKPQTPLMGTHIMDPADTLGPAPYDPAAGFVVFYDFLTGLESTLRLVRLVVGLHSNGHEMSRPAPLPTVHCKMGSSLQFLTEGSPGSMALLSVKQPIPRVHPSPLISLVVELQAAGGFDTYGQEIQRLVSRGWTKFNIFDQHNQAISGFWKVPFRILPMRPSLSTGQLNSVPQVGHAELYLRIVNARDADMQTLASVDPANASAYKYPPMVTVRPPAVRAENPSVHHSSLHAQSNHYLSFHPHSDYSDPPPVESGAVHFRTNQSELTQQAEHPALGFIVDRVKDAPPGEGSLRLTGYDQRSGRVVFTKNSALEWTTLPVQSGIKQGYFIFGEQEMSFSDLEPHKDMILFVRFYYWPSESSATAAPQKATLSDCEEYVVAWGLLKLTQPAEPYMQLKDKMEVVWNCGTHSLLLYHVPVPPAISLNALQPDDHFLEAFEPYGNSTVRLHIFSGQRPEFPFPPESPINCSISEEWPSAAFIHRQRENPPAEPFVSGDGIDLYIDGARFLPDAVTISRVTGRIFDRNYNQFGPDISTGIDLNSNIFEPHYNERVELRHPALPPSSTLLLKVYTVDRFSLKLVLIGWAALNLFVESGCDKQPSVDSGGLQISLNEGAHQMRLYYNGPDPDKPLTVNSFTTTARIVPCASLLVRLFKTQLSRSKILQEDWGAVGLFQSRPDYSDGVYLSESIKPTKGEACLYSAMLNRSVVLVREMVYFLAGNRAGELKTDAAMLDWISQRLNRLIDSKPQSFNLSFISRYLTAYGVKVSVDRGKNLPWPAFTLALISFNPPAAFYQGASGVKYDRPVFVEKLDFNSDQSSPAWLDGFKSFPKRIHDRFLTVIVHLQAITVASQESTSSNDKPDKANTQQQQQRTKVLTTYTLGSQAWAAMPVFSQQYCNTGVFQLPLYQGSPSVEVLKVLSQGDCLTVLEDLKRKEQIHLLKGASVFIRISDGRREEELDPLRLKDIDQTALPDDQKDSYNMEQLGTSLSQLIPAGRPTPEFSQQLANKFKQVTTEVRVSFVSTRNMIDGKAETISNALIETMDTLGLKTANLVGLGSDGAAVMIGKQKDVAKLLRDKTSGLLVNCHCVKPPIGPCKCPSSSCCTFI</sequence>
<dbReference type="InterPro" id="IPR038800">
    <property type="entry name" value="CCDC17"/>
</dbReference>
<feature type="coiled-coil region" evidence="1">
    <location>
        <begin position="140"/>
        <end position="226"/>
    </location>
</feature>
<feature type="compositionally biased region" description="Pro residues" evidence="2">
    <location>
        <begin position="392"/>
        <end position="403"/>
    </location>
</feature>
<protein>
    <submittedName>
        <fullName evidence="3">CCD17 protein</fullName>
    </submittedName>
</protein>
<comment type="caution">
    <text evidence="3">The sequence shown here is derived from an EMBL/GenBank/DDBJ whole genome shotgun (WGS) entry which is preliminary data.</text>
</comment>
<feature type="region of interest" description="Disordered" evidence="2">
    <location>
        <begin position="382"/>
        <end position="403"/>
    </location>
</feature>
<accession>A0A8X7X353</accession>
<dbReference type="PANTHER" id="PTHR33820">
    <property type="entry name" value="COILED-COIL DOMAIN-CONTAINING PROTEIN 17"/>
    <property type="match status" value="1"/>
</dbReference>
<feature type="non-terminal residue" evidence="3">
    <location>
        <position position="1"/>
    </location>
</feature>
<name>A0A8X7X353_POLSE</name>
<feature type="compositionally biased region" description="Basic and acidic residues" evidence="2">
    <location>
        <begin position="382"/>
        <end position="391"/>
    </location>
</feature>
<proteinExistence type="predicted"/>
<feature type="region of interest" description="Disordered" evidence="2">
    <location>
        <begin position="291"/>
        <end position="319"/>
    </location>
</feature>
<evidence type="ECO:0000313" key="3">
    <source>
        <dbReference type="EMBL" id="KAG2461583.1"/>
    </source>
</evidence>
<feature type="region of interest" description="Disordered" evidence="2">
    <location>
        <begin position="1269"/>
        <end position="1288"/>
    </location>
</feature>
<dbReference type="EMBL" id="JAATIS010004524">
    <property type="protein sequence ID" value="KAG2461583.1"/>
    <property type="molecule type" value="Genomic_DNA"/>
</dbReference>
<evidence type="ECO:0000256" key="2">
    <source>
        <dbReference type="SAM" id="MobiDB-lite"/>
    </source>
</evidence>
<evidence type="ECO:0000313" key="4">
    <source>
        <dbReference type="Proteomes" id="UP000886611"/>
    </source>
</evidence>
<keyword evidence="4" id="KW-1185">Reference proteome</keyword>
<evidence type="ECO:0000256" key="1">
    <source>
        <dbReference type="SAM" id="Coils"/>
    </source>
</evidence>
<dbReference type="PANTHER" id="PTHR33820:SF4">
    <property type="entry name" value="COILED-COIL DOMAIN-CONTAINING PROTEIN 17"/>
    <property type="match status" value="1"/>
</dbReference>
<gene>
    <name evidence="3" type="primary">Ccdc17_1</name>
    <name evidence="3" type="ORF">GTO96_0008861</name>
</gene>